<proteinExistence type="predicted"/>
<dbReference type="AlphaFoldDB" id="A0A0V0QLJ3"/>
<accession>A0A0V0QLJ3</accession>
<evidence type="ECO:0000313" key="1">
    <source>
        <dbReference type="EMBL" id="KRX03118.1"/>
    </source>
</evidence>
<name>A0A0V0QLJ3_PSEPJ</name>
<reference evidence="1 2" key="1">
    <citation type="journal article" date="2015" name="Sci. Rep.">
        <title>Genome of the facultative scuticociliatosis pathogen Pseudocohnilembus persalinus provides insight into its virulence through horizontal gene transfer.</title>
        <authorList>
            <person name="Xiong J."/>
            <person name="Wang G."/>
            <person name="Cheng J."/>
            <person name="Tian M."/>
            <person name="Pan X."/>
            <person name="Warren A."/>
            <person name="Jiang C."/>
            <person name="Yuan D."/>
            <person name="Miao W."/>
        </authorList>
    </citation>
    <scope>NUCLEOTIDE SEQUENCE [LARGE SCALE GENOMIC DNA]</scope>
    <source>
        <strain evidence="1">36N120E</strain>
    </source>
</reference>
<sequence length="150" mass="17980">MAQQHAQCSNQQGLLENLSNINYNLKTKKIKEMNIDNMIRQLFQEDNNIQDKKLMLGSNLFRVIVTRQFNESQKMNDNNHLQKQQQQFDINQTVKNIQKKYNSDSKKLMKQCLNYCSQEQSSDKNKMINMQFACQYLNDRNFNLEQERFN</sequence>
<comment type="caution">
    <text evidence="1">The sequence shown here is derived from an EMBL/GenBank/DDBJ whole genome shotgun (WGS) entry which is preliminary data.</text>
</comment>
<organism evidence="1 2">
    <name type="scientific">Pseudocohnilembus persalinus</name>
    <name type="common">Ciliate</name>
    <dbReference type="NCBI Taxonomy" id="266149"/>
    <lineage>
        <taxon>Eukaryota</taxon>
        <taxon>Sar</taxon>
        <taxon>Alveolata</taxon>
        <taxon>Ciliophora</taxon>
        <taxon>Intramacronucleata</taxon>
        <taxon>Oligohymenophorea</taxon>
        <taxon>Scuticociliatia</taxon>
        <taxon>Philasterida</taxon>
        <taxon>Pseudocohnilembidae</taxon>
        <taxon>Pseudocohnilembus</taxon>
    </lineage>
</organism>
<dbReference type="InParanoid" id="A0A0V0QLJ3"/>
<gene>
    <name evidence="1" type="ORF">PPERSA_10199</name>
</gene>
<dbReference type="Proteomes" id="UP000054937">
    <property type="component" value="Unassembled WGS sequence"/>
</dbReference>
<keyword evidence="2" id="KW-1185">Reference proteome</keyword>
<protein>
    <submittedName>
        <fullName evidence="1">Uncharacterized protein</fullName>
    </submittedName>
</protein>
<dbReference type="EMBL" id="LDAU01000144">
    <property type="protein sequence ID" value="KRX03118.1"/>
    <property type="molecule type" value="Genomic_DNA"/>
</dbReference>
<evidence type="ECO:0000313" key="2">
    <source>
        <dbReference type="Proteomes" id="UP000054937"/>
    </source>
</evidence>